<dbReference type="InterPro" id="IPR011701">
    <property type="entry name" value="MFS"/>
</dbReference>
<evidence type="ECO:0000256" key="4">
    <source>
        <dbReference type="ARBA" id="ARBA00022989"/>
    </source>
</evidence>
<feature type="transmembrane region" description="Helical" evidence="6">
    <location>
        <begin position="177"/>
        <end position="196"/>
    </location>
</feature>
<feature type="transmembrane region" description="Helical" evidence="6">
    <location>
        <begin position="111"/>
        <end position="134"/>
    </location>
</feature>
<reference evidence="8 9" key="1">
    <citation type="submission" date="2020-07" db="EMBL/GenBank/DDBJ databases">
        <authorList>
            <person name="Zhuang K."/>
            <person name="Ran Y."/>
        </authorList>
    </citation>
    <scope>NUCLEOTIDE SEQUENCE [LARGE SCALE GENOMIC DNA]</scope>
    <source>
        <strain evidence="8 9">WCH-YHL-001</strain>
    </source>
</reference>
<dbReference type="PANTHER" id="PTHR43385">
    <property type="entry name" value="RIBOFLAVIN TRANSPORTER RIBJ"/>
    <property type="match status" value="1"/>
</dbReference>
<comment type="subcellular location">
    <subcellularLocation>
        <location evidence="1">Cell membrane</location>
        <topology evidence="1">Multi-pass membrane protein</topology>
    </subcellularLocation>
</comment>
<dbReference type="AlphaFoldDB" id="A0A7D6ZKT7"/>
<accession>A0A7D6ZKT7</accession>
<feature type="domain" description="Major facilitator superfamily (MFS) profile" evidence="7">
    <location>
        <begin position="17"/>
        <end position="401"/>
    </location>
</feature>
<keyword evidence="4 6" id="KW-1133">Transmembrane helix</keyword>
<dbReference type="InterPro" id="IPR052983">
    <property type="entry name" value="MFS_Riboflavin_Transporter"/>
</dbReference>
<evidence type="ECO:0000259" key="7">
    <source>
        <dbReference type="PROSITE" id="PS50850"/>
    </source>
</evidence>
<organism evidence="8 9">
    <name type="scientific">Nocardia huaxiensis</name>
    <dbReference type="NCBI Taxonomy" id="2755382"/>
    <lineage>
        <taxon>Bacteria</taxon>
        <taxon>Bacillati</taxon>
        <taxon>Actinomycetota</taxon>
        <taxon>Actinomycetes</taxon>
        <taxon>Mycobacteriales</taxon>
        <taxon>Nocardiaceae</taxon>
        <taxon>Nocardia</taxon>
    </lineage>
</organism>
<evidence type="ECO:0000313" key="9">
    <source>
        <dbReference type="Proteomes" id="UP000515512"/>
    </source>
</evidence>
<dbReference type="GO" id="GO:0022857">
    <property type="term" value="F:transmembrane transporter activity"/>
    <property type="evidence" value="ECO:0007669"/>
    <property type="project" value="InterPro"/>
</dbReference>
<dbReference type="InterPro" id="IPR020846">
    <property type="entry name" value="MFS_dom"/>
</dbReference>
<dbReference type="GO" id="GO:0005886">
    <property type="term" value="C:plasma membrane"/>
    <property type="evidence" value="ECO:0007669"/>
    <property type="project" value="UniProtKB-SubCell"/>
</dbReference>
<name>A0A7D6ZKT7_9NOCA</name>
<feature type="transmembrane region" description="Helical" evidence="6">
    <location>
        <begin position="52"/>
        <end position="75"/>
    </location>
</feature>
<protein>
    <submittedName>
        <fullName evidence="8">MFS transporter</fullName>
    </submittedName>
</protein>
<dbReference type="InterPro" id="IPR036259">
    <property type="entry name" value="MFS_trans_sf"/>
</dbReference>
<keyword evidence="2" id="KW-0813">Transport</keyword>
<dbReference type="PANTHER" id="PTHR43385:SF1">
    <property type="entry name" value="RIBOFLAVIN TRANSPORTER RIBJ"/>
    <property type="match status" value="1"/>
</dbReference>
<feature type="transmembrane region" description="Helical" evidence="6">
    <location>
        <begin position="346"/>
        <end position="364"/>
    </location>
</feature>
<feature type="transmembrane region" description="Helical" evidence="6">
    <location>
        <begin position="20"/>
        <end position="46"/>
    </location>
</feature>
<feature type="transmembrane region" description="Helical" evidence="6">
    <location>
        <begin position="289"/>
        <end position="306"/>
    </location>
</feature>
<feature type="transmembrane region" description="Helical" evidence="6">
    <location>
        <begin position="376"/>
        <end position="398"/>
    </location>
</feature>
<dbReference type="Proteomes" id="UP000515512">
    <property type="component" value="Chromosome"/>
</dbReference>
<dbReference type="RefSeq" id="WP_181579213.1">
    <property type="nucleotide sequence ID" value="NZ_CP059399.1"/>
</dbReference>
<feature type="transmembrane region" description="Helical" evidence="6">
    <location>
        <begin position="257"/>
        <end position="277"/>
    </location>
</feature>
<sequence length="409" mass="42117">MTHLETTRTGSLTRSGLRRVLAVLCLTEITSWGILFYAFPVLAVSISDDTGWSLPTITAAFSLGQLAAALIGIPVGRTLDRVGPRTVMTLGSVSSVAAVLVLATAPNLGVFFLGWTLAGVAMGAVLYPPAFAALTRWWGEDRLKALMILTLAAGLASTVFAPLTATLDAHNGWRTTYLVLGAILAAVTIPAHWFGLHGPWPHPPAPPHDAFADHAAVARSRGFVMLVITVCLAAFATSAAVFNLVPLLQERGFSPALAAWALGLGGAGQVLGRIGYLPLAARSTVLTRTLAILAATAFATALLGLVTGVTVLIAVSIGAGLVRGIFTLVQATAIPDRWGATHYGRLNGLLSAPVVVVMALGPWAGTALSAWTGSYAHAYLILAAIAALSVLTGTAAGVPDPPSEKTDGT</sequence>
<feature type="transmembrane region" description="Helical" evidence="6">
    <location>
        <begin position="312"/>
        <end position="334"/>
    </location>
</feature>
<dbReference type="EMBL" id="CP059399">
    <property type="protein sequence ID" value="QLY28005.1"/>
    <property type="molecule type" value="Genomic_DNA"/>
</dbReference>
<keyword evidence="3 6" id="KW-0812">Transmembrane</keyword>
<dbReference type="PROSITE" id="PS50850">
    <property type="entry name" value="MFS"/>
    <property type="match status" value="1"/>
</dbReference>
<evidence type="ECO:0000256" key="1">
    <source>
        <dbReference type="ARBA" id="ARBA00004651"/>
    </source>
</evidence>
<gene>
    <name evidence="8" type="ORF">H0264_21585</name>
</gene>
<dbReference type="CDD" id="cd17355">
    <property type="entry name" value="MFS_YcxA_like"/>
    <property type="match status" value="1"/>
</dbReference>
<keyword evidence="9" id="KW-1185">Reference proteome</keyword>
<evidence type="ECO:0000256" key="5">
    <source>
        <dbReference type="ARBA" id="ARBA00023136"/>
    </source>
</evidence>
<dbReference type="SUPFAM" id="SSF103473">
    <property type="entry name" value="MFS general substrate transporter"/>
    <property type="match status" value="1"/>
</dbReference>
<feature type="transmembrane region" description="Helical" evidence="6">
    <location>
        <begin position="223"/>
        <end position="245"/>
    </location>
</feature>
<proteinExistence type="predicted"/>
<feature type="transmembrane region" description="Helical" evidence="6">
    <location>
        <begin position="146"/>
        <end position="165"/>
    </location>
</feature>
<dbReference type="KEGG" id="nhu:H0264_21585"/>
<evidence type="ECO:0000256" key="2">
    <source>
        <dbReference type="ARBA" id="ARBA00022448"/>
    </source>
</evidence>
<dbReference type="Gene3D" id="1.20.1250.20">
    <property type="entry name" value="MFS general substrate transporter like domains"/>
    <property type="match status" value="1"/>
</dbReference>
<evidence type="ECO:0000256" key="6">
    <source>
        <dbReference type="SAM" id="Phobius"/>
    </source>
</evidence>
<evidence type="ECO:0000256" key="3">
    <source>
        <dbReference type="ARBA" id="ARBA00022692"/>
    </source>
</evidence>
<evidence type="ECO:0000313" key="8">
    <source>
        <dbReference type="EMBL" id="QLY28005.1"/>
    </source>
</evidence>
<dbReference type="Pfam" id="PF07690">
    <property type="entry name" value="MFS_1"/>
    <property type="match status" value="1"/>
</dbReference>
<keyword evidence="5 6" id="KW-0472">Membrane</keyword>